<dbReference type="Proteomes" id="UP001164081">
    <property type="component" value="Plasmid pRIVM_C010761_3"/>
</dbReference>
<geneLocation type="plasmid" evidence="1 2">
    <name>pRIVM_C010761_3</name>
</geneLocation>
<proteinExistence type="predicted"/>
<sequence length="297" mass="34387">MPNTITYTSLSNVLPNQRLLMYQRIFNTTTPIELHGTYIWSVKVAAAIQPLLSTLEVALRNSIHTCGTQFIAPNWYEVLSTRVRTQFNQPKRDRANIQWHHSQVTDTKRKLKTPPNGLTKHDLLVAKMDFGFWDNLLRECFSVNGDTKALWPQCTSSVFPNLPSGYTNATVQSEISKLRDLRNDIAHNSPVWKVRSVIDEQSAILYLNQQIDKIIEVIGWLSTDKVNWIQVHMLQAEAKRIATKEYLYLCQRKNINPVSFSRFKRDLRKQFKNLNADNFTIVNTNSDSLFMLIKMTK</sequence>
<protein>
    <submittedName>
        <fullName evidence="1">Abi family protein</fullName>
    </submittedName>
</protein>
<keyword evidence="1" id="KW-0614">Plasmid</keyword>
<evidence type="ECO:0000313" key="1">
    <source>
        <dbReference type="EMBL" id="UYF77357.1"/>
    </source>
</evidence>
<dbReference type="RefSeq" id="WP_209798095.1">
    <property type="nucleotide sequence ID" value="NZ_CP089047.1"/>
</dbReference>
<gene>
    <name evidence="1" type="ORF">LSO58_18635</name>
</gene>
<organism evidence="1 2">
    <name type="scientific">Acinetobacter ursingii</name>
    <dbReference type="NCBI Taxonomy" id="108980"/>
    <lineage>
        <taxon>Bacteria</taxon>
        <taxon>Pseudomonadati</taxon>
        <taxon>Pseudomonadota</taxon>
        <taxon>Gammaproteobacteria</taxon>
        <taxon>Moraxellales</taxon>
        <taxon>Moraxellaceae</taxon>
        <taxon>Acinetobacter</taxon>
    </lineage>
</organism>
<accession>A0AA46NSB7</accession>
<reference evidence="1" key="1">
    <citation type="journal article" date="2022" name="J Glob Antimicrob Resist">
        <title>Comparative analysis of IMP-4- and OXA-58-containing plasmids of three carbapenemase-producing Acinetobacter ursingii strains in the Netherlands.</title>
        <authorList>
            <person name="Hendrickx A.P.A."/>
            <person name="Schade R.P."/>
            <person name="Landman F."/>
            <person name="Bosch T."/>
            <person name="Schouls L.M."/>
            <person name="van Dijk K."/>
        </authorList>
    </citation>
    <scope>NUCLEOTIDE SEQUENCE</scope>
    <source>
        <strain evidence="1">RIVM_C010761</strain>
    </source>
</reference>
<name>A0AA46NSB7_9GAMM</name>
<dbReference type="AlphaFoldDB" id="A0AA46NSB7"/>
<evidence type="ECO:0000313" key="2">
    <source>
        <dbReference type="Proteomes" id="UP001164081"/>
    </source>
</evidence>
<dbReference type="EMBL" id="CP089047">
    <property type="protein sequence ID" value="UYF77357.1"/>
    <property type="molecule type" value="Genomic_DNA"/>
</dbReference>